<evidence type="ECO:0000313" key="5">
    <source>
        <dbReference type="Proteomes" id="UP000504628"/>
    </source>
</evidence>
<feature type="coiled-coil region" evidence="3">
    <location>
        <begin position="362"/>
        <end position="389"/>
    </location>
</feature>
<sequence length="672" mass="75487">MASEAGNVDPESGKILPAIEFLWDLRNIEKLRRLLSAEAWQRFVAAASVPREEADALYEELNQLKRLMAAEDEQMLSDEQRHREMFLKKFPVVEQEIGECIAHLHALADNVDQEHRDCTISNVVASSTGAVSGTLTIVGLSLGPMTAGASLVLAATGLGAIATVTSVSASVTERVGNKSAKAEACRLVSDAIDNEVVMQVLSENAPGIASLAKGILSLYKIVKNIRASNVAKAKPLIEAEVRFLVTTVKISMRSSRELQAAFGIIARAVAKGAGILTMATAGVFLLLDAVSLVKETTYLCEGSKSESAAEVRQQAQELEGKLEGLRWIHEILQEAELEHRKMQVLRKREGLQSSKDEMNVSVQNLLECKKALEDQREDMKTQLENLVAGLQATKDDSLQLEMYQCEQKLQGQSEQRKEKRQQDRQVWEMEAELEDERKKRSMAVACVEELQITLKDLEADIDSANENHEEAIKQLRNLEAQMKDCTRELEVTRASHEEMLAQVKENQEKRNSMEAEMIKLQEVQGNLQKDKQTLEHERGELAKQVKVLLQERQDSEHRWQKAEAQLQELQVKLKEGEPVRTQLQAELDRVTGLLGQSDRKCSQLSKDVSTVESQLQDTQELLQQQDQQKQGLSTRLQQVEEENRSLKEQLEQEKEAKHNLEKQIATLHAQVW</sequence>
<reference evidence="6" key="1">
    <citation type="submission" date="2025-08" db="UniProtKB">
        <authorList>
            <consortium name="RefSeq"/>
        </authorList>
    </citation>
    <scope>IDENTIFICATION</scope>
    <source>
        <tissue evidence="6">Muscle</tissue>
    </source>
</reference>
<dbReference type="GO" id="GO:0008289">
    <property type="term" value="F:lipid binding"/>
    <property type="evidence" value="ECO:0007669"/>
    <property type="project" value="InterPro"/>
</dbReference>
<dbReference type="GO" id="GO:0005576">
    <property type="term" value="C:extracellular region"/>
    <property type="evidence" value="ECO:0007669"/>
    <property type="project" value="InterPro"/>
</dbReference>
<dbReference type="Pfam" id="PF01576">
    <property type="entry name" value="Myosin_tail_1"/>
    <property type="match status" value="2"/>
</dbReference>
<dbReference type="OrthoDB" id="6363454at2759"/>
<dbReference type="GeneID" id="118498586"/>
<dbReference type="Pfam" id="PF05461">
    <property type="entry name" value="ApoL"/>
    <property type="match status" value="1"/>
</dbReference>
<feature type="coiled-coil region" evidence="3">
    <location>
        <begin position="419"/>
        <end position="572"/>
    </location>
</feature>
<dbReference type="InParanoid" id="A0A7E6D197"/>
<dbReference type="SUPFAM" id="SSF90257">
    <property type="entry name" value="Myosin rod fragments"/>
    <property type="match status" value="1"/>
</dbReference>
<dbReference type="InterPro" id="IPR002928">
    <property type="entry name" value="Myosin_tail"/>
</dbReference>
<dbReference type="RefSeq" id="XP_035872982.1">
    <property type="nucleotide sequence ID" value="XM_036017089.1"/>
</dbReference>
<dbReference type="GO" id="GO:0016459">
    <property type="term" value="C:myosin complex"/>
    <property type="evidence" value="ECO:0007669"/>
    <property type="project" value="InterPro"/>
</dbReference>
<protein>
    <submittedName>
        <fullName evidence="6">Myosin-9-like</fullName>
    </submittedName>
</protein>
<feature type="domain" description="Myosin tail" evidence="4">
    <location>
        <begin position="524"/>
        <end position="671"/>
    </location>
</feature>
<evidence type="ECO:0000256" key="1">
    <source>
        <dbReference type="ARBA" id="ARBA00010090"/>
    </source>
</evidence>
<dbReference type="KEGG" id="pdic:118498586"/>
<evidence type="ECO:0000313" key="6">
    <source>
        <dbReference type="RefSeq" id="XP_035872982.1"/>
    </source>
</evidence>
<organism evidence="5 6">
    <name type="scientific">Phyllostomus discolor</name>
    <name type="common">pale spear-nosed bat</name>
    <dbReference type="NCBI Taxonomy" id="89673"/>
    <lineage>
        <taxon>Eukaryota</taxon>
        <taxon>Metazoa</taxon>
        <taxon>Chordata</taxon>
        <taxon>Craniata</taxon>
        <taxon>Vertebrata</taxon>
        <taxon>Euteleostomi</taxon>
        <taxon>Mammalia</taxon>
        <taxon>Eutheria</taxon>
        <taxon>Laurasiatheria</taxon>
        <taxon>Chiroptera</taxon>
        <taxon>Yangochiroptera</taxon>
        <taxon>Phyllostomidae</taxon>
        <taxon>Phyllostominae</taxon>
        <taxon>Phyllostomus</taxon>
    </lineage>
</organism>
<dbReference type="GO" id="GO:0016020">
    <property type="term" value="C:membrane"/>
    <property type="evidence" value="ECO:0007669"/>
    <property type="project" value="TreeGrafter"/>
</dbReference>
<dbReference type="GO" id="GO:0042157">
    <property type="term" value="P:lipoprotein metabolic process"/>
    <property type="evidence" value="ECO:0007669"/>
    <property type="project" value="InterPro"/>
</dbReference>
<evidence type="ECO:0000256" key="2">
    <source>
        <dbReference type="ARBA" id="ARBA00023054"/>
    </source>
</evidence>
<dbReference type="AlphaFoldDB" id="A0A7E6D197"/>
<dbReference type="FunCoup" id="A0A7E6D197">
    <property type="interactions" value="34"/>
</dbReference>
<dbReference type="GO" id="GO:0006869">
    <property type="term" value="P:lipid transport"/>
    <property type="evidence" value="ECO:0007669"/>
    <property type="project" value="InterPro"/>
</dbReference>
<dbReference type="PANTHER" id="PTHR14096:SF27">
    <property type="entry name" value="APOLIPOPROTEIN L2"/>
    <property type="match status" value="1"/>
</dbReference>
<keyword evidence="5" id="KW-1185">Reference proteome</keyword>
<comment type="similarity">
    <text evidence="1">Belongs to the apolipoprotein L family.</text>
</comment>
<gene>
    <name evidence="6" type="primary">LOC118498586</name>
</gene>
<feature type="domain" description="Myosin tail" evidence="4">
    <location>
        <begin position="330"/>
        <end position="523"/>
    </location>
</feature>
<feature type="coiled-coil region" evidence="3">
    <location>
        <begin position="608"/>
        <end position="670"/>
    </location>
</feature>
<dbReference type="Proteomes" id="UP000504628">
    <property type="component" value="Chromosome 2"/>
</dbReference>
<dbReference type="PANTHER" id="PTHR14096">
    <property type="entry name" value="APOLIPOPROTEIN L"/>
    <property type="match status" value="1"/>
</dbReference>
<accession>A0A7E6D197</accession>
<evidence type="ECO:0000256" key="3">
    <source>
        <dbReference type="SAM" id="Coils"/>
    </source>
</evidence>
<evidence type="ECO:0000259" key="4">
    <source>
        <dbReference type="Pfam" id="PF01576"/>
    </source>
</evidence>
<name>A0A7E6D197_9CHIR</name>
<proteinExistence type="inferred from homology"/>
<dbReference type="InterPro" id="IPR008405">
    <property type="entry name" value="ApoL"/>
</dbReference>
<keyword evidence="2 3" id="KW-0175">Coiled coil</keyword>